<dbReference type="EC" id="2.7.1.29" evidence="2"/>
<sequence length="327" mass="34392">MPKLMNDADAYVDEVLDGLILTDARLAREGRAVTLAEGARKGVAIVSGGGSGHFPLFVGYTAPGFIDACAVGDVFAGPSVAACESAIRAADRGQGALLLYGNYGGDKMNFDMASEMVELDDIRCETVLGTDDIASGGAEEADKRRGVAGLVLLYKIAGAAADRGDDLDTVARITREAGANLRTVGIATSSCTLPGAPGPSFTLEAGKVELGMGIHGEPGLWRDDLRGADALADEMVERLLADPVAQRSGRVCLMLNSLGATPLEELLILYRRAAARLEEAGITVALPMIGHFATSMEMGGMSMSLMHLDEEREALLRAPSDCRYWRV</sequence>
<dbReference type="GO" id="GO:0019563">
    <property type="term" value="P:glycerol catabolic process"/>
    <property type="evidence" value="ECO:0007669"/>
    <property type="project" value="TreeGrafter"/>
</dbReference>
<protein>
    <submittedName>
        <fullName evidence="2">Putative dihydroxyacetone kinase, dihydroxyacetone binding protein subunit</fullName>
        <ecNumber evidence="2">2.7.1.29</ecNumber>
    </submittedName>
</protein>
<dbReference type="HOGENOM" id="CLU_017054_0_0_5"/>
<dbReference type="eggNOG" id="COG2376">
    <property type="taxonomic scope" value="Bacteria"/>
</dbReference>
<proteinExistence type="predicted"/>
<dbReference type="GO" id="GO:0004371">
    <property type="term" value="F:glycerone kinase activity"/>
    <property type="evidence" value="ECO:0007669"/>
    <property type="project" value="UniProtKB-EC"/>
</dbReference>
<keyword evidence="3" id="KW-1185">Reference proteome</keyword>
<reference evidence="3" key="1">
    <citation type="journal article" date="2014" name="Stand. Genomic Sci.">
        <title>Genome sequence of the exopolysaccharide-producing Salipiger mucosus type strain (DSM 16094(T)), a moderately halophilic member of the Roseobacter clade.</title>
        <authorList>
            <person name="Riedel T."/>
            <person name="Spring S."/>
            <person name="Fiebig A."/>
            <person name="Petersen J."/>
            <person name="Kyrpides N.C."/>
            <person name="Goker M."/>
            <person name="Klenk H.P."/>
        </authorList>
    </citation>
    <scope>NUCLEOTIDE SEQUENCE [LARGE SCALE GENOMIC DNA]</scope>
    <source>
        <strain evidence="3">DSM 16094</strain>
    </source>
</reference>
<dbReference type="EMBL" id="APVH01000009">
    <property type="protein sequence ID" value="EPX85279.1"/>
    <property type="molecule type" value="Genomic_DNA"/>
</dbReference>
<evidence type="ECO:0000313" key="3">
    <source>
        <dbReference type="Proteomes" id="UP000015347"/>
    </source>
</evidence>
<dbReference type="PROSITE" id="PS51481">
    <property type="entry name" value="DHAK"/>
    <property type="match status" value="1"/>
</dbReference>
<dbReference type="InterPro" id="IPR004006">
    <property type="entry name" value="DhaK_dom"/>
</dbReference>
<dbReference type="Proteomes" id="UP000015347">
    <property type="component" value="Unassembled WGS sequence"/>
</dbReference>
<organism evidence="2 3">
    <name type="scientific">Salipiger mucosus DSM 16094</name>
    <dbReference type="NCBI Taxonomy" id="1123237"/>
    <lineage>
        <taxon>Bacteria</taxon>
        <taxon>Pseudomonadati</taxon>
        <taxon>Pseudomonadota</taxon>
        <taxon>Alphaproteobacteria</taxon>
        <taxon>Rhodobacterales</taxon>
        <taxon>Roseobacteraceae</taxon>
        <taxon>Salipiger</taxon>
    </lineage>
</organism>
<keyword evidence="2" id="KW-0418">Kinase</keyword>
<dbReference type="AlphaFoldDB" id="S9SG58"/>
<evidence type="ECO:0000259" key="1">
    <source>
        <dbReference type="PROSITE" id="PS51481"/>
    </source>
</evidence>
<dbReference type="FunFam" id="3.40.50.10440:FF:000001">
    <property type="entry name" value="Dihydroxyacetone kinase, DhaK subunit"/>
    <property type="match status" value="1"/>
</dbReference>
<dbReference type="Pfam" id="PF02733">
    <property type="entry name" value="Dak1"/>
    <property type="match status" value="1"/>
</dbReference>
<dbReference type="PANTHER" id="PTHR28629">
    <property type="entry name" value="TRIOKINASE/FMN CYCLASE"/>
    <property type="match status" value="1"/>
</dbReference>
<dbReference type="GO" id="GO:0005829">
    <property type="term" value="C:cytosol"/>
    <property type="evidence" value="ECO:0007669"/>
    <property type="project" value="TreeGrafter"/>
</dbReference>
<dbReference type="RefSeq" id="WP_020039847.1">
    <property type="nucleotide sequence ID" value="NZ_KE557273.1"/>
</dbReference>
<accession>S9SG58</accession>
<dbReference type="STRING" id="1123237.Salmuc_02658"/>
<gene>
    <name evidence="2" type="ORF">Salmuc_02658</name>
</gene>
<dbReference type="InterPro" id="IPR050861">
    <property type="entry name" value="Dihydroxyacetone_Kinase"/>
</dbReference>
<comment type="caution">
    <text evidence="2">The sequence shown here is derived from an EMBL/GenBank/DDBJ whole genome shotgun (WGS) entry which is preliminary data.</text>
</comment>
<keyword evidence="2" id="KW-0808">Transferase</keyword>
<dbReference type="SUPFAM" id="SSF82549">
    <property type="entry name" value="DAK1/DegV-like"/>
    <property type="match status" value="1"/>
</dbReference>
<dbReference type="Gene3D" id="3.30.1180.20">
    <property type="entry name" value="Dihydroxyacetone kinase, domain 2"/>
    <property type="match status" value="1"/>
</dbReference>
<feature type="domain" description="DhaK" evidence="1">
    <location>
        <begin position="7"/>
        <end position="325"/>
    </location>
</feature>
<dbReference type="OrthoDB" id="9806345at2"/>
<name>S9SG58_9RHOB</name>
<dbReference type="Gene3D" id="3.40.50.10440">
    <property type="entry name" value="Dihydroxyacetone kinase, domain 1"/>
    <property type="match status" value="1"/>
</dbReference>
<evidence type="ECO:0000313" key="2">
    <source>
        <dbReference type="EMBL" id="EPX85279.1"/>
    </source>
</evidence>
<dbReference type="PANTHER" id="PTHR28629:SF4">
    <property type="entry name" value="TRIOKINASE_FMN CYCLASE"/>
    <property type="match status" value="1"/>
</dbReference>